<accession>A0A5U3IYQ4</accession>
<protein>
    <recommendedName>
        <fullName evidence="6">Antitermination protein</fullName>
    </recommendedName>
</protein>
<evidence type="ECO:0000313" key="5">
    <source>
        <dbReference type="EMBL" id="EBP4586404.1"/>
    </source>
</evidence>
<comment type="similarity">
    <text evidence="1">Belongs to the phage antitermination Q type 1 family.</text>
</comment>
<evidence type="ECO:0000256" key="1">
    <source>
        <dbReference type="ARBA" id="ARBA00010234"/>
    </source>
</evidence>
<reference evidence="5" key="1">
    <citation type="submission" date="2018-07" db="EMBL/GenBank/DDBJ databases">
        <authorList>
            <consortium name="GenomeTrakr network: Whole genome sequencing for foodborne pathogen traceback"/>
        </authorList>
    </citation>
    <scope>NUCLEOTIDE SEQUENCE [LARGE SCALE GENOMIC DNA]</scope>
    <source>
        <strain evidence="5">FDA00008842</strain>
    </source>
</reference>
<sequence length="82" mass="9310">MARLNKINADMHELLIDYYVFGMTFMSLARKHGFSDTYIEKKLYNAEGGIEGMLMALDVKLEMDLYVQREPVSVKVSGTSSP</sequence>
<dbReference type="EMBL" id="AAGLUV010000031">
    <property type="protein sequence ID" value="EBP4586404.1"/>
    <property type="molecule type" value="Genomic_DNA"/>
</dbReference>
<dbReference type="AlphaFoldDB" id="A0A5U3IYQ4"/>
<keyword evidence="4" id="KW-0804">Transcription</keyword>
<name>A0A5U3IYQ4_SALER</name>
<dbReference type="GO" id="GO:0003677">
    <property type="term" value="F:DNA binding"/>
    <property type="evidence" value="ECO:0007669"/>
    <property type="project" value="UniProtKB-KW"/>
</dbReference>
<keyword evidence="3" id="KW-0238">DNA-binding</keyword>
<keyword evidence="2" id="KW-0805">Transcription regulation</keyword>
<comment type="caution">
    <text evidence="5">The sequence shown here is derived from an EMBL/GenBank/DDBJ whole genome shotgun (WGS) entry which is preliminary data.</text>
</comment>
<dbReference type="Proteomes" id="UP000839610">
    <property type="component" value="Unassembled WGS sequence"/>
</dbReference>
<dbReference type="InterPro" id="IPR010534">
    <property type="entry name" value="Phage_933W_GpQ"/>
</dbReference>
<organism evidence="5">
    <name type="scientific">Salmonella enterica</name>
    <name type="common">Salmonella choleraesuis</name>
    <dbReference type="NCBI Taxonomy" id="28901"/>
    <lineage>
        <taxon>Bacteria</taxon>
        <taxon>Pseudomonadati</taxon>
        <taxon>Pseudomonadota</taxon>
        <taxon>Gammaproteobacteria</taxon>
        <taxon>Enterobacterales</taxon>
        <taxon>Enterobacteriaceae</taxon>
        <taxon>Salmonella</taxon>
    </lineage>
</organism>
<evidence type="ECO:0000256" key="2">
    <source>
        <dbReference type="ARBA" id="ARBA00023015"/>
    </source>
</evidence>
<evidence type="ECO:0008006" key="6">
    <source>
        <dbReference type="Google" id="ProtNLM"/>
    </source>
</evidence>
<dbReference type="GO" id="GO:0060567">
    <property type="term" value="P:negative regulation of termination of DNA-templated transcription"/>
    <property type="evidence" value="ECO:0007669"/>
    <property type="project" value="InterPro"/>
</dbReference>
<dbReference type="Pfam" id="PF06530">
    <property type="entry name" value="Phage_antitermQ"/>
    <property type="match status" value="1"/>
</dbReference>
<evidence type="ECO:0000256" key="3">
    <source>
        <dbReference type="ARBA" id="ARBA00023125"/>
    </source>
</evidence>
<evidence type="ECO:0000256" key="4">
    <source>
        <dbReference type="ARBA" id="ARBA00023163"/>
    </source>
</evidence>
<gene>
    <name evidence="5" type="ORF">VH79_25165</name>
</gene>
<proteinExistence type="inferred from homology"/>